<dbReference type="EMBL" id="BBXV01000023">
    <property type="protein sequence ID" value="GAQ17990.1"/>
    <property type="molecule type" value="Genomic_DNA"/>
</dbReference>
<organism evidence="1 2">
    <name type="scientific">Oceanobacillus picturae</name>
    <dbReference type="NCBI Taxonomy" id="171693"/>
    <lineage>
        <taxon>Bacteria</taxon>
        <taxon>Bacillati</taxon>
        <taxon>Bacillota</taxon>
        <taxon>Bacilli</taxon>
        <taxon>Bacillales</taxon>
        <taxon>Bacillaceae</taxon>
        <taxon>Oceanobacillus</taxon>
    </lineage>
</organism>
<dbReference type="RefSeq" id="WP_058950152.1">
    <property type="nucleotide sequence ID" value="NZ_BBXV01000023.1"/>
</dbReference>
<reference evidence="2" key="1">
    <citation type="submission" date="2015-07" db="EMBL/GenBank/DDBJ databases">
        <title>Draft Genome Sequence of Oceanobacillus picturae Heshi-B3 that Was Isolated from Fermented Rice Bran with Aging Salted Mackerel, Which Was Named Heshiko as Traditional Fermented Seafood in Japan.</title>
        <authorList>
            <person name="Akuzawa S."/>
            <person name="Nakagawa J."/>
            <person name="Kanekatsu T."/>
            <person name="Kanesaki Y."/>
            <person name="Suzuki T."/>
        </authorList>
    </citation>
    <scope>NUCLEOTIDE SEQUENCE [LARGE SCALE GENOMIC DNA]</scope>
    <source>
        <strain evidence="2">Heshi-B3</strain>
    </source>
</reference>
<proteinExistence type="predicted"/>
<dbReference type="Proteomes" id="UP000052946">
    <property type="component" value="Unassembled WGS sequence"/>
</dbReference>
<comment type="caution">
    <text evidence="1">The sequence shown here is derived from an EMBL/GenBank/DDBJ whole genome shotgun (WGS) entry which is preliminary data.</text>
</comment>
<dbReference type="AlphaFoldDB" id="A0A0U9HE06"/>
<protein>
    <submittedName>
        <fullName evidence="1">Chemotaxis protein</fullName>
    </submittedName>
</protein>
<evidence type="ECO:0000313" key="1">
    <source>
        <dbReference type="EMBL" id="GAQ17990.1"/>
    </source>
</evidence>
<accession>A0A0U9HE06</accession>
<sequence length="88" mass="10358">MNVLEHDKPLFEKEESCYEECMKLSDLRFKAGHYSEAARLLESAARSLDEISRMQRTKQEADQKWFELKQMTGQAQLDRIIHEGAIRL</sequence>
<gene>
    <name evidence="1" type="ORF">OPHB3_1929</name>
</gene>
<name>A0A0U9HE06_9BACI</name>
<dbReference type="OrthoDB" id="2951164at2"/>
<evidence type="ECO:0000313" key="2">
    <source>
        <dbReference type="Proteomes" id="UP000052946"/>
    </source>
</evidence>
<reference evidence="1 2" key="2">
    <citation type="journal article" date="2016" name="Genome Announc.">
        <title>Draft Genome Sequence of Oceanobacillus picturae Heshi-B3, Isolated from Fermented Rice Bran in a Traditional Japanese Seafood Dish.</title>
        <authorList>
            <person name="Akuzawa S."/>
            <person name="Nagaoka J."/>
            <person name="Kanekatsu M."/>
            <person name="Kanesaki Y."/>
            <person name="Suzuki T."/>
        </authorList>
    </citation>
    <scope>NUCLEOTIDE SEQUENCE [LARGE SCALE GENOMIC DNA]</scope>
    <source>
        <strain evidence="1 2">Heshi-B3</strain>
    </source>
</reference>